<dbReference type="Proteomes" id="UP000186744">
    <property type="component" value="Unassembled WGS sequence"/>
</dbReference>
<gene>
    <name evidence="1" type="ORF">SAMN05421786_11425</name>
</gene>
<evidence type="ECO:0000313" key="1">
    <source>
        <dbReference type="EMBL" id="SIT24983.1"/>
    </source>
</evidence>
<reference evidence="2" key="1">
    <citation type="submission" date="2017-01" db="EMBL/GenBank/DDBJ databases">
        <authorList>
            <person name="Varghese N."/>
            <person name="Submissions S."/>
        </authorList>
    </citation>
    <scope>NUCLEOTIDE SEQUENCE [LARGE SCALE GENOMIC DNA]</scope>
    <source>
        <strain evidence="2">DSM 18017</strain>
    </source>
</reference>
<name>A0A1N7QQ37_9FLAO</name>
<dbReference type="AlphaFoldDB" id="A0A1N7QQ37"/>
<proteinExistence type="predicted"/>
<keyword evidence="2" id="KW-1185">Reference proteome</keyword>
<dbReference type="STRING" id="373668.SAMN05421786_11425"/>
<protein>
    <submittedName>
        <fullName evidence="1">Uncharacterized protein</fullName>
    </submittedName>
</protein>
<dbReference type="OrthoDB" id="1262554at2"/>
<evidence type="ECO:0000313" key="2">
    <source>
        <dbReference type="Proteomes" id="UP000186744"/>
    </source>
</evidence>
<organism evidence="1 2">
    <name type="scientific">Chryseobacterium ureilyticum</name>
    <dbReference type="NCBI Taxonomy" id="373668"/>
    <lineage>
        <taxon>Bacteria</taxon>
        <taxon>Pseudomonadati</taxon>
        <taxon>Bacteroidota</taxon>
        <taxon>Flavobacteriia</taxon>
        <taxon>Flavobacteriales</taxon>
        <taxon>Weeksellaceae</taxon>
        <taxon>Chryseobacterium group</taxon>
        <taxon>Chryseobacterium</taxon>
    </lineage>
</organism>
<sequence length="86" mass="9929">MNINEIKQAALVFTSQNKQELSDKIKKLKDQGIPFPECVVFTQYNQQISLLEAKNLTLELAAWTDEEKAEIKGYISLMMSEFEEED</sequence>
<dbReference type="EMBL" id="FTOL01000014">
    <property type="protein sequence ID" value="SIT24983.1"/>
    <property type="molecule type" value="Genomic_DNA"/>
</dbReference>
<dbReference type="RefSeq" id="WP_076554024.1">
    <property type="nucleotide sequence ID" value="NZ_FTOL01000014.1"/>
</dbReference>
<accession>A0A1N7QQ37</accession>